<reference evidence="3" key="1">
    <citation type="submission" date="2022-11" db="EMBL/GenBank/DDBJ databases">
        <authorList>
            <person name="Scott C."/>
            <person name="Bruce N."/>
        </authorList>
    </citation>
    <scope>NUCLEOTIDE SEQUENCE</scope>
</reference>
<proteinExistence type="predicted"/>
<feature type="region of interest" description="Disordered" evidence="1">
    <location>
        <begin position="452"/>
        <end position="473"/>
    </location>
</feature>
<dbReference type="AlphaFoldDB" id="A0A9P1H9M2"/>
<feature type="region of interest" description="Disordered" evidence="1">
    <location>
        <begin position="269"/>
        <end position="400"/>
    </location>
</feature>
<dbReference type="PANTHER" id="PTHR47336:SF2">
    <property type="entry name" value="TRANSCRIPTION FACTOR HMS1-RELATED"/>
    <property type="match status" value="1"/>
</dbReference>
<sequence>MSDEIATSTPYGQQTSQPMGFGRFPIPSPYGGTPVSQATPTQTMVTNRRRDGHDRKRAKVDDAAALESVDYWIHLDDDDFDNKLGEALKLTFQRGETTHKASQGRPVAAFNTMASTPGLGTGLYTSSNNSLFKNDGVDDSALDNALSDDEDGLDSLNLAEQLSKIDTTAPTEVPPREGLYSTPLSWEKPQPGLRSDPLLGSFSPSNPLLSDMEQKKLLAIALNTTRPPLANFGNAFGNGLGFGYGFDTLGGGFPTLGANALLETLGTNNLSEMPKPMQRPKPQPQLQAQAQAQAQAQRQQQPQTLATPSAQSQQPQIPPQDPSLTQLSQPQPVPQRTQSQQPAQTPAPPQRPQPPSRQSSQANSISLSQSQTPVPQGEMQPPSQPQSQSESAAGDLGSDTTKVELSAMEKGKDKMKSGDRAAHNDIERKYRTNLKDKISELRDAVPALKSIREEGVEEPEEDTAQQRPPKVSKGTVLTKATEYIHFWNGETRLSFESTRNYQEGFKPLNIFSMLPQGSHSRCLITAGPFLTREDFVDLPMPYSFSPSYIMTHLTFYTDCKLAGGYVFVQELYTYPLPFKMLDICAMSWRRRPLEIIAMLEGKGKGFDFACLYVFLPLLAGD</sequence>
<accession>A0A9P1H9M2</accession>
<dbReference type="Pfam" id="PF00010">
    <property type="entry name" value="HLH"/>
    <property type="match status" value="1"/>
</dbReference>
<name>A0A9P1H9M2_9PEZI</name>
<evidence type="ECO:0000256" key="1">
    <source>
        <dbReference type="SAM" id="MobiDB-lite"/>
    </source>
</evidence>
<feature type="compositionally biased region" description="Pro residues" evidence="1">
    <location>
        <begin position="345"/>
        <end position="355"/>
    </location>
</feature>
<dbReference type="SUPFAM" id="SSF47459">
    <property type="entry name" value="HLH, helix-loop-helix DNA-binding domain"/>
    <property type="match status" value="1"/>
</dbReference>
<dbReference type="Gene3D" id="4.10.280.10">
    <property type="entry name" value="Helix-loop-helix DNA-binding domain"/>
    <property type="match status" value="1"/>
</dbReference>
<dbReference type="CDD" id="cd11395">
    <property type="entry name" value="bHLHzip_SREBP_like"/>
    <property type="match status" value="1"/>
</dbReference>
<dbReference type="InterPro" id="IPR052099">
    <property type="entry name" value="Regulatory_TF_Diverse"/>
</dbReference>
<feature type="domain" description="BHLH" evidence="2">
    <location>
        <begin position="418"/>
        <end position="487"/>
    </location>
</feature>
<gene>
    <name evidence="3" type="ORF">PPNO1_LOCUS9015</name>
</gene>
<feature type="compositionally biased region" description="Polar residues" evidence="1">
    <location>
        <begin position="34"/>
        <end position="46"/>
    </location>
</feature>
<dbReference type="InterPro" id="IPR011598">
    <property type="entry name" value="bHLH_dom"/>
</dbReference>
<dbReference type="SMART" id="SM00353">
    <property type="entry name" value="HLH"/>
    <property type="match status" value="1"/>
</dbReference>
<keyword evidence="4" id="KW-1185">Reference proteome</keyword>
<comment type="caution">
    <text evidence="3">The sequence shown here is derived from an EMBL/GenBank/DDBJ whole genome shotgun (WGS) entry which is preliminary data.</text>
</comment>
<feature type="compositionally biased region" description="Low complexity" evidence="1">
    <location>
        <begin position="356"/>
        <end position="394"/>
    </location>
</feature>
<feature type="compositionally biased region" description="Polar residues" evidence="1">
    <location>
        <begin position="1"/>
        <end position="18"/>
    </location>
</feature>
<feature type="region of interest" description="Disordered" evidence="1">
    <location>
        <begin position="166"/>
        <end position="199"/>
    </location>
</feature>
<protein>
    <recommendedName>
        <fullName evidence="2">BHLH domain-containing protein</fullName>
    </recommendedName>
</protein>
<dbReference type="InterPro" id="IPR036638">
    <property type="entry name" value="HLH_DNA-bd_sf"/>
</dbReference>
<evidence type="ECO:0000259" key="2">
    <source>
        <dbReference type="PROSITE" id="PS50888"/>
    </source>
</evidence>
<feature type="compositionally biased region" description="Low complexity" evidence="1">
    <location>
        <begin position="284"/>
        <end position="315"/>
    </location>
</feature>
<feature type="region of interest" description="Disordered" evidence="1">
    <location>
        <begin position="1"/>
        <end position="60"/>
    </location>
</feature>
<feature type="compositionally biased region" description="Basic and acidic residues" evidence="1">
    <location>
        <begin position="48"/>
        <end position="60"/>
    </location>
</feature>
<evidence type="ECO:0000313" key="4">
    <source>
        <dbReference type="Proteomes" id="UP000838763"/>
    </source>
</evidence>
<dbReference type="OrthoDB" id="2133190at2759"/>
<dbReference type="PROSITE" id="PS50888">
    <property type="entry name" value="BHLH"/>
    <property type="match status" value="1"/>
</dbReference>
<evidence type="ECO:0000313" key="3">
    <source>
        <dbReference type="EMBL" id="CAI4219454.1"/>
    </source>
</evidence>
<dbReference type="PANTHER" id="PTHR47336">
    <property type="entry name" value="TRANSCRIPTION FACTOR HMS1-RELATED"/>
    <property type="match status" value="1"/>
</dbReference>
<feature type="compositionally biased region" description="Low complexity" evidence="1">
    <location>
        <begin position="334"/>
        <end position="344"/>
    </location>
</feature>
<dbReference type="EMBL" id="CALLCH030000020">
    <property type="protein sequence ID" value="CAI4219454.1"/>
    <property type="molecule type" value="Genomic_DNA"/>
</dbReference>
<dbReference type="GO" id="GO:0046983">
    <property type="term" value="F:protein dimerization activity"/>
    <property type="evidence" value="ECO:0007669"/>
    <property type="project" value="InterPro"/>
</dbReference>
<organism evidence="3 4">
    <name type="scientific">Parascedosporium putredinis</name>
    <dbReference type="NCBI Taxonomy" id="1442378"/>
    <lineage>
        <taxon>Eukaryota</taxon>
        <taxon>Fungi</taxon>
        <taxon>Dikarya</taxon>
        <taxon>Ascomycota</taxon>
        <taxon>Pezizomycotina</taxon>
        <taxon>Sordariomycetes</taxon>
        <taxon>Hypocreomycetidae</taxon>
        <taxon>Microascales</taxon>
        <taxon>Microascaceae</taxon>
        <taxon>Parascedosporium</taxon>
    </lineage>
</organism>
<dbReference type="Proteomes" id="UP000838763">
    <property type="component" value="Unassembled WGS sequence"/>
</dbReference>